<dbReference type="AlphaFoldDB" id="A0A9Q3PC50"/>
<dbReference type="Proteomes" id="UP000765509">
    <property type="component" value="Unassembled WGS sequence"/>
</dbReference>
<organism evidence="2 3">
    <name type="scientific">Austropuccinia psidii MF-1</name>
    <dbReference type="NCBI Taxonomy" id="1389203"/>
    <lineage>
        <taxon>Eukaryota</taxon>
        <taxon>Fungi</taxon>
        <taxon>Dikarya</taxon>
        <taxon>Basidiomycota</taxon>
        <taxon>Pucciniomycotina</taxon>
        <taxon>Pucciniomycetes</taxon>
        <taxon>Pucciniales</taxon>
        <taxon>Sphaerophragmiaceae</taxon>
        <taxon>Austropuccinia</taxon>
    </lineage>
</organism>
<evidence type="ECO:0000256" key="1">
    <source>
        <dbReference type="SAM" id="MobiDB-lite"/>
    </source>
</evidence>
<feature type="compositionally biased region" description="Polar residues" evidence="1">
    <location>
        <begin position="175"/>
        <end position="188"/>
    </location>
</feature>
<evidence type="ECO:0000313" key="2">
    <source>
        <dbReference type="EMBL" id="MBW0556114.1"/>
    </source>
</evidence>
<reference evidence="2" key="1">
    <citation type="submission" date="2021-03" db="EMBL/GenBank/DDBJ databases">
        <title>Draft genome sequence of rust myrtle Austropuccinia psidii MF-1, a brazilian biotype.</title>
        <authorList>
            <person name="Quecine M.C."/>
            <person name="Pachon D.M.R."/>
            <person name="Bonatelli M.L."/>
            <person name="Correr F.H."/>
            <person name="Franceschini L.M."/>
            <person name="Leite T.F."/>
            <person name="Margarido G.R.A."/>
            <person name="Almeida C.A."/>
            <person name="Ferrarezi J.A."/>
            <person name="Labate C.A."/>
        </authorList>
    </citation>
    <scope>NUCLEOTIDE SEQUENCE</scope>
    <source>
        <strain evidence="2">MF-1</strain>
    </source>
</reference>
<proteinExistence type="predicted"/>
<keyword evidence="3" id="KW-1185">Reference proteome</keyword>
<gene>
    <name evidence="2" type="ORF">O181_095829</name>
</gene>
<feature type="compositionally biased region" description="Acidic residues" evidence="1">
    <location>
        <begin position="192"/>
        <end position="201"/>
    </location>
</feature>
<comment type="caution">
    <text evidence="2">The sequence shown here is derived from an EMBL/GenBank/DDBJ whole genome shotgun (WGS) entry which is preliminary data.</text>
</comment>
<accession>A0A9Q3PC50</accession>
<name>A0A9Q3PC50_9BASI</name>
<evidence type="ECO:0000313" key="3">
    <source>
        <dbReference type="Proteomes" id="UP000765509"/>
    </source>
</evidence>
<protein>
    <submittedName>
        <fullName evidence="2">Uncharacterized protein</fullName>
    </submittedName>
</protein>
<feature type="region of interest" description="Disordered" evidence="1">
    <location>
        <begin position="155"/>
        <end position="235"/>
    </location>
</feature>
<dbReference type="EMBL" id="AVOT02063400">
    <property type="protein sequence ID" value="MBW0556114.1"/>
    <property type="molecule type" value="Genomic_DNA"/>
</dbReference>
<sequence>MALAQLGQFIFHCGNSVTQFNSQDSQNCIGPIQTIKPDDSPSRISLSAFQIYWPPFITWRTSPQLINILDLFLSLFSFTLLKSILIILSSNSELRIHLVQSLLLASYYPGVIPIQHSPPERQTRCKARAQAVLTPTPRPPLDGTPAVPQLRAQLDRGPHMEGAAPSRKEGRGPRRSSSFPGVSRTNLNGPGEDGEEEESDGTEGAPSPVGVSQGTGGPTLAQSEPSLLAIMQKMT</sequence>